<evidence type="ECO:0000313" key="1">
    <source>
        <dbReference type="EMBL" id="KAH3737873.1"/>
    </source>
</evidence>
<dbReference type="EMBL" id="JAIWYP010000011">
    <property type="protein sequence ID" value="KAH3737873.1"/>
    <property type="molecule type" value="Genomic_DNA"/>
</dbReference>
<dbReference type="Proteomes" id="UP000828390">
    <property type="component" value="Unassembled WGS sequence"/>
</dbReference>
<keyword evidence="2" id="KW-1185">Reference proteome</keyword>
<organism evidence="1 2">
    <name type="scientific">Dreissena polymorpha</name>
    <name type="common">Zebra mussel</name>
    <name type="synonym">Mytilus polymorpha</name>
    <dbReference type="NCBI Taxonomy" id="45954"/>
    <lineage>
        <taxon>Eukaryota</taxon>
        <taxon>Metazoa</taxon>
        <taxon>Spiralia</taxon>
        <taxon>Lophotrochozoa</taxon>
        <taxon>Mollusca</taxon>
        <taxon>Bivalvia</taxon>
        <taxon>Autobranchia</taxon>
        <taxon>Heteroconchia</taxon>
        <taxon>Euheterodonta</taxon>
        <taxon>Imparidentia</taxon>
        <taxon>Neoheterodontei</taxon>
        <taxon>Myida</taxon>
        <taxon>Dreissenoidea</taxon>
        <taxon>Dreissenidae</taxon>
        <taxon>Dreissena</taxon>
    </lineage>
</organism>
<gene>
    <name evidence="1" type="ORF">DPMN_044471</name>
</gene>
<comment type="caution">
    <text evidence="1">The sequence shown here is derived from an EMBL/GenBank/DDBJ whole genome shotgun (WGS) entry which is preliminary data.</text>
</comment>
<protein>
    <submittedName>
        <fullName evidence="1">Uncharacterized protein</fullName>
    </submittedName>
</protein>
<dbReference type="AlphaFoldDB" id="A0A9D4HYV3"/>
<evidence type="ECO:0000313" key="2">
    <source>
        <dbReference type="Proteomes" id="UP000828390"/>
    </source>
</evidence>
<accession>A0A9D4HYV3</accession>
<reference evidence="1" key="2">
    <citation type="submission" date="2020-11" db="EMBL/GenBank/DDBJ databases">
        <authorList>
            <person name="McCartney M.A."/>
            <person name="Auch B."/>
            <person name="Kono T."/>
            <person name="Mallez S."/>
            <person name="Becker A."/>
            <person name="Gohl D.M."/>
            <person name="Silverstein K.A.T."/>
            <person name="Koren S."/>
            <person name="Bechman K.B."/>
            <person name="Herman A."/>
            <person name="Abrahante J.E."/>
            <person name="Garbe J."/>
        </authorList>
    </citation>
    <scope>NUCLEOTIDE SEQUENCE</scope>
    <source>
        <strain evidence="1">Duluth1</strain>
        <tissue evidence="1">Whole animal</tissue>
    </source>
</reference>
<reference evidence="1" key="1">
    <citation type="journal article" date="2019" name="bioRxiv">
        <title>The Genome of the Zebra Mussel, Dreissena polymorpha: A Resource for Invasive Species Research.</title>
        <authorList>
            <person name="McCartney M.A."/>
            <person name="Auch B."/>
            <person name="Kono T."/>
            <person name="Mallez S."/>
            <person name="Zhang Y."/>
            <person name="Obille A."/>
            <person name="Becker A."/>
            <person name="Abrahante J.E."/>
            <person name="Garbe J."/>
            <person name="Badalamenti J.P."/>
            <person name="Herman A."/>
            <person name="Mangelson H."/>
            <person name="Liachko I."/>
            <person name="Sullivan S."/>
            <person name="Sone E.D."/>
            <person name="Koren S."/>
            <person name="Silverstein K.A.T."/>
            <person name="Beckman K.B."/>
            <person name="Gohl D.M."/>
        </authorList>
    </citation>
    <scope>NUCLEOTIDE SEQUENCE</scope>
    <source>
        <strain evidence="1">Duluth1</strain>
        <tissue evidence="1">Whole animal</tissue>
    </source>
</reference>
<proteinExistence type="predicted"/>
<sequence>MRNASTFPCLSLATLIGRTPPMLASAIIPAMQLALTKSGRKAVHGFVMKLA</sequence>
<name>A0A9D4HYV3_DREPO</name>